<dbReference type="PANTHER" id="PTHR43756">
    <property type="entry name" value="CHOLINE MONOOXYGENASE, CHLOROPLASTIC"/>
    <property type="match status" value="1"/>
</dbReference>
<evidence type="ECO:0000259" key="7">
    <source>
        <dbReference type="PROSITE" id="PS51296"/>
    </source>
</evidence>
<dbReference type="CDD" id="cd03469">
    <property type="entry name" value="Rieske_RO_Alpha_N"/>
    <property type="match status" value="1"/>
</dbReference>
<evidence type="ECO:0000256" key="6">
    <source>
        <dbReference type="ARBA" id="ARBA00023014"/>
    </source>
</evidence>
<accession>A0A516IT58</accession>
<evidence type="ECO:0000313" key="8">
    <source>
        <dbReference type="EMBL" id="QDP20040.1"/>
    </source>
</evidence>
<keyword evidence="8" id="KW-0223">Dioxygenase</keyword>
<keyword evidence="4" id="KW-0560">Oxidoreductase</keyword>
<dbReference type="Pfam" id="PF00355">
    <property type="entry name" value="Rieske"/>
    <property type="match status" value="1"/>
</dbReference>
<reference evidence="8 9" key="1">
    <citation type="submission" date="2019-07" db="EMBL/GenBank/DDBJ databases">
        <title>Sphingomonas AE3 Genome sequencing and assembly.</title>
        <authorList>
            <person name="Kim H."/>
        </authorList>
    </citation>
    <scope>NUCLEOTIDE SEQUENCE [LARGE SCALE GENOMIC DNA]</scope>
    <source>
        <strain evidence="8 9">AE3</strain>
    </source>
</reference>
<evidence type="ECO:0000256" key="3">
    <source>
        <dbReference type="ARBA" id="ARBA00022723"/>
    </source>
</evidence>
<dbReference type="Proteomes" id="UP000321857">
    <property type="component" value="Chromosome"/>
</dbReference>
<evidence type="ECO:0000256" key="5">
    <source>
        <dbReference type="ARBA" id="ARBA00023004"/>
    </source>
</evidence>
<dbReference type="AlphaFoldDB" id="A0A516IT58"/>
<dbReference type="EMBL" id="CP041659">
    <property type="protein sequence ID" value="QDP20040.1"/>
    <property type="molecule type" value="Genomic_DNA"/>
</dbReference>
<dbReference type="SUPFAM" id="SSF50022">
    <property type="entry name" value="ISP domain"/>
    <property type="match status" value="1"/>
</dbReference>
<keyword evidence="6" id="KW-0411">Iron-sulfur</keyword>
<organism evidence="8 9">
    <name type="scientific">Sphingomonas xanthus</name>
    <dbReference type="NCBI Taxonomy" id="2594473"/>
    <lineage>
        <taxon>Bacteria</taxon>
        <taxon>Pseudomonadati</taxon>
        <taxon>Pseudomonadota</taxon>
        <taxon>Alphaproteobacteria</taxon>
        <taxon>Sphingomonadales</taxon>
        <taxon>Sphingomonadaceae</taxon>
        <taxon>Sphingomonas</taxon>
    </lineage>
</organism>
<feature type="domain" description="Rieske" evidence="7">
    <location>
        <begin position="58"/>
        <end position="167"/>
    </location>
</feature>
<dbReference type="InterPro" id="IPR015879">
    <property type="entry name" value="Ring_hydroxy_dOase_asu_C_dom"/>
</dbReference>
<keyword evidence="5" id="KW-0408">Iron</keyword>
<keyword evidence="2" id="KW-0001">2Fe-2S</keyword>
<dbReference type="Pfam" id="PF00848">
    <property type="entry name" value="Ring_hydroxyl_A"/>
    <property type="match status" value="1"/>
</dbReference>
<keyword evidence="9" id="KW-1185">Reference proteome</keyword>
<dbReference type="InterPro" id="IPR001663">
    <property type="entry name" value="Rng_hydr_dOase-A"/>
</dbReference>
<evidence type="ECO:0000256" key="4">
    <source>
        <dbReference type="ARBA" id="ARBA00023002"/>
    </source>
</evidence>
<keyword evidence="3" id="KW-0479">Metal-binding</keyword>
<dbReference type="Gene3D" id="2.102.10.10">
    <property type="entry name" value="Rieske [2Fe-2S] iron-sulphur domain"/>
    <property type="match status" value="1"/>
</dbReference>
<dbReference type="KEGG" id="sxa:FMM02_08770"/>
<comment type="cofactor">
    <cofactor evidence="1">
        <name>Fe cation</name>
        <dbReference type="ChEBI" id="CHEBI:24875"/>
    </cofactor>
</comment>
<evidence type="ECO:0000256" key="1">
    <source>
        <dbReference type="ARBA" id="ARBA00001962"/>
    </source>
</evidence>
<dbReference type="PRINTS" id="PR00090">
    <property type="entry name" value="RNGDIOXGNASE"/>
</dbReference>
<gene>
    <name evidence="8" type="ORF">FMM02_08770</name>
</gene>
<dbReference type="SUPFAM" id="SSF55961">
    <property type="entry name" value="Bet v1-like"/>
    <property type="match status" value="1"/>
</dbReference>
<dbReference type="GO" id="GO:0051537">
    <property type="term" value="F:2 iron, 2 sulfur cluster binding"/>
    <property type="evidence" value="ECO:0007669"/>
    <property type="project" value="UniProtKB-KW"/>
</dbReference>
<name>A0A516IT58_9SPHN</name>
<dbReference type="Gene3D" id="3.90.380.10">
    <property type="entry name" value="Naphthalene 1,2-dioxygenase Alpha Subunit, Chain A, domain 1"/>
    <property type="match status" value="2"/>
</dbReference>
<evidence type="ECO:0000256" key="2">
    <source>
        <dbReference type="ARBA" id="ARBA00022714"/>
    </source>
</evidence>
<dbReference type="RefSeq" id="WP_147494489.1">
    <property type="nucleotide sequence ID" value="NZ_CP041659.1"/>
</dbReference>
<protein>
    <submittedName>
        <fullName evidence="8">Aromatic ring-hydroxylating dioxygenase subunit alpha</fullName>
    </submittedName>
</protein>
<dbReference type="InterPro" id="IPR036922">
    <property type="entry name" value="Rieske_2Fe-2S_sf"/>
</dbReference>
<dbReference type="PANTHER" id="PTHR43756:SF5">
    <property type="entry name" value="CHOLINE MONOOXYGENASE, CHLOROPLASTIC"/>
    <property type="match status" value="1"/>
</dbReference>
<dbReference type="GO" id="GO:0005506">
    <property type="term" value="F:iron ion binding"/>
    <property type="evidence" value="ECO:0007669"/>
    <property type="project" value="InterPro"/>
</dbReference>
<dbReference type="GO" id="GO:0051213">
    <property type="term" value="F:dioxygenase activity"/>
    <property type="evidence" value="ECO:0007669"/>
    <property type="project" value="UniProtKB-KW"/>
</dbReference>
<dbReference type="InterPro" id="IPR017941">
    <property type="entry name" value="Rieske_2Fe-2S"/>
</dbReference>
<dbReference type="OrthoDB" id="7458380at2"/>
<sequence>MDFPRTPRRPTPGQRALAEALARGEAALGSAVEALPASVYTDPDRFGAEQRALFDKVPHLLAPSALLPAPRQAVTHDGYGTPLILTRDDNGRAHVFANVCRHRGTRLIDTHEVVPAKRIVCPYHAWAYKPDGELTGIPRADCFPDFDKASHGLREFPCVEEGGLIWWAKDEGADFSDARLLTPDLDAFGLGELYLYRRRTHEVAANWKLIIDAFLESYHVQRLHAATIASFFADGITTADTIGCHQRAAVGRSAYLTEIDRDDWGELRKAVTYTYQLFPSSVIIVSPDYINLLIAMPQTVGTTLVEDLMLIPEPPATNEAEAHWQRSWELLDGGTFGAEDFHAAALCHRGLKSGEIQDVVIGTLENGIADFHRKIETAIQDSASG</sequence>
<proteinExistence type="predicted"/>
<evidence type="ECO:0000313" key="9">
    <source>
        <dbReference type="Proteomes" id="UP000321857"/>
    </source>
</evidence>
<dbReference type="PROSITE" id="PS51296">
    <property type="entry name" value="RIESKE"/>
    <property type="match status" value="1"/>
</dbReference>